<protein>
    <submittedName>
        <fullName evidence="1">2025_t:CDS:1</fullName>
    </submittedName>
</protein>
<dbReference type="AlphaFoldDB" id="A0A9N9BEL0"/>
<name>A0A9N9BEL0_9GLOM</name>
<accession>A0A9N9BEL0</accession>
<dbReference type="Proteomes" id="UP000789342">
    <property type="component" value="Unassembled WGS sequence"/>
</dbReference>
<comment type="caution">
    <text evidence="1">The sequence shown here is derived from an EMBL/GenBank/DDBJ whole genome shotgun (WGS) entry which is preliminary data.</text>
</comment>
<dbReference type="OrthoDB" id="2303332at2759"/>
<organism evidence="1 2">
    <name type="scientific">Acaulospora morrowiae</name>
    <dbReference type="NCBI Taxonomy" id="94023"/>
    <lineage>
        <taxon>Eukaryota</taxon>
        <taxon>Fungi</taxon>
        <taxon>Fungi incertae sedis</taxon>
        <taxon>Mucoromycota</taxon>
        <taxon>Glomeromycotina</taxon>
        <taxon>Glomeromycetes</taxon>
        <taxon>Diversisporales</taxon>
        <taxon>Acaulosporaceae</taxon>
        <taxon>Acaulospora</taxon>
    </lineage>
</organism>
<proteinExistence type="predicted"/>
<evidence type="ECO:0000313" key="2">
    <source>
        <dbReference type="Proteomes" id="UP000789342"/>
    </source>
</evidence>
<reference evidence="1" key="1">
    <citation type="submission" date="2021-06" db="EMBL/GenBank/DDBJ databases">
        <authorList>
            <person name="Kallberg Y."/>
            <person name="Tangrot J."/>
            <person name="Rosling A."/>
        </authorList>
    </citation>
    <scope>NUCLEOTIDE SEQUENCE</scope>
    <source>
        <strain evidence="1">CL551</strain>
    </source>
</reference>
<dbReference type="EMBL" id="CAJVPV010004034">
    <property type="protein sequence ID" value="CAG8565223.1"/>
    <property type="molecule type" value="Genomic_DNA"/>
</dbReference>
<gene>
    <name evidence="1" type="ORF">AMORRO_LOCUS6205</name>
</gene>
<evidence type="ECO:0000313" key="1">
    <source>
        <dbReference type="EMBL" id="CAG8565223.1"/>
    </source>
</evidence>
<keyword evidence="2" id="KW-1185">Reference proteome</keyword>
<sequence>MKSTLIKTTNKFESIYEVSRGLGSLGIPTACRKKRYLDKVKLMIIMRDSINRLLRECLELNFYAMDWSGAGIYRFGLVDRCILPPDEDEFGILEDAFCIIKLLEKKSLEIEKIVKQLFLENTKGKRRQIASVTNAELNETAPLKDNE</sequence>